<comment type="caution">
    <text evidence="2">The sequence shown here is derived from an EMBL/GenBank/DDBJ whole genome shotgun (WGS) entry which is preliminary data.</text>
</comment>
<feature type="domain" description="F-box" evidence="1">
    <location>
        <begin position="7"/>
        <end position="55"/>
    </location>
</feature>
<reference evidence="2" key="1">
    <citation type="journal article" date="2022" name="IScience">
        <title>Evolution of zygomycete secretomes and the origins of terrestrial fungal ecologies.</title>
        <authorList>
            <person name="Chang Y."/>
            <person name="Wang Y."/>
            <person name="Mondo S."/>
            <person name="Ahrendt S."/>
            <person name="Andreopoulos W."/>
            <person name="Barry K."/>
            <person name="Beard J."/>
            <person name="Benny G.L."/>
            <person name="Blankenship S."/>
            <person name="Bonito G."/>
            <person name="Cuomo C."/>
            <person name="Desiro A."/>
            <person name="Gervers K.A."/>
            <person name="Hundley H."/>
            <person name="Kuo A."/>
            <person name="LaButti K."/>
            <person name="Lang B.F."/>
            <person name="Lipzen A."/>
            <person name="O'Donnell K."/>
            <person name="Pangilinan J."/>
            <person name="Reynolds N."/>
            <person name="Sandor L."/>
            <person name="Smith M.E."/>
            <person name="Tsang A."/>
            <person name="Grigoriev I.V."/>
            <person name="Stajich J.E."/>
            <person name="Spatafora J.W."/>
        </authorList>
    </citation>
    <scope>NUCLEOTIDE SEQUENCE</scope>
    <source>
        <strain evidence="2">RSA 2281</strain>
    </source>
</reference>
<name>A0AAD5K4W8_9FUNG</name>
<proteinExistence type="predicted"/>
<organism evidence="2 3">
    <name type="scientific">Phascolomyces articulosus</name>
    <dbReference type="NCBI Taxonomy" id="60185"/>
    <lineage>
        <taxon>Eukaryota</taxon>
        <taxon>Fungi</taxon>
        <taxon>Fungi incertae sedis</taxon>
        <taxon>Mucoromycota</taxon>
        <taxon>Mucoromycotina</taxon>
        <taxon>Mucoromycetes</taxon>
        <taxon>Mucorales</taxon>
        <taxon>Lichtheimiaceae</taxon>
        <taxon>Phascolomyces</taxon>
    </lineage>
</organism>
<dbReference type="InterPro" id="IPR001810">
    <property type="entry name" value="F-box_dom"/>
</dbReference>
<dbReference type="EMBL" id="JAIXMP010000031">
    <property type="protein sequence ID" value="KAI9251000.1"/>
    <property type="molecule type" value="Genomic_DNA"/>
</dbReference>
<gene>
    <name evidence="2" type="ORF">BDA99DRAFT_206408</name>
</gene>
<dbReference type="SUPFAM" id="SSF81383">
    <property type="entry name" value="F-box domain"/>
    <property type="match status" value="1"/>
</dbReference>
<dbReference type="Gene3D" id="1.20.1280.50">
    <property type="match status" value="1"/>
</dbReference>
<dbReference type="PROSITE" id="PS50181">
    <property type="entry name" value="FBOX"/>
    <property type="match status" value="1"/>
</dbReference>
<evidence type="ECO:0000259" key="1">
    <source>
        <dbReference type="PROSITE" id="PS50181"/>
    </source>
</evidence>
<reference evidence="2" key="2">
    <citation type="submission" date="2023-02" db="EMBL/GenBank/DDBJ databases">
        <authorList>
            <consortium name="DOE Joint Genome Institute"/>
            <person name="Mondo S.J."/>
            <person name="Chang Y."/>
            <person name="Wang Y."/>
            <person name="Ahrendt S."/>
            <person name="Andreopoulos W."/>
            <person name="Barry K."/>
            <person name="Beard J."/>
            <person name="Benny G.L."/>
            <person name="Blankenship S."/>
            <person name="Bonito G."/>
            <person name="Cuomo C."/>
            <person name="Desiro A."/>
            <person name="Gervers K.A."/>
            <person name="Hundley H."/>
            <person name="Kuo A."/>
            <person name="LaButti K."/>
            <person name="Lang B.F."/>
            <person name="Lipzen A."/>
            <person name="O'Donnell K."/>
            <person name="Pangilinan J."/>
            <person name="Reynolds N."/>
            <person name="Sandor L."/>
            <person name="Smith M.W."/>
            <person name="Tsang A."/>
            <person name="Grigoriev I.V."/>
            <person name="Stajich J.E."/>
            <person name="Spatafora J.W."/>
        </authorList>
    </citation>
    <scope>NUCLEOTIDE SEQUENCE</scope>
    <source>
        <strain evidence="2">RSA 2281</strain>
    </source>
</reference>
<evidence type="ECO:0000313" key="2">
    <source>
        <dbReference type="EMBL" id="KAI9251000.1"/>
    </source>
</evidence>
<dbReference type="AlphaFoldDB" id="A0AAD5K4W8"/>
<dbReference type="InterPro" id="IPR036047">
    <property type="entry name" value="F-box-like_dom_sf"/>
</dbReference>
<sequence>MLTTIATRCLNELPFDILTEIFSYLSQDECLTCMDAGPAWFHLVPHYSERVWENITLLERSFVKEDPRLKQCLGNHVKFVCLRVNRNKEILYDLLDKLAEYKCDQIERISTLLFAKINWMGTTL</sequence>
<protein>
    <recommendedName>
        <fullName evidence="1">F-box domain-containing protein</fullName>
    </recommendedName>
</protein>
<evidence type="ECO:0000313" key="3">
    <source>
        <dbReference type="Proteomes" id="UP001209540"/>
    </source>
</evidence>
<accession>A0AAD5K4W8</accession>
<dbReference type="Proteomes" id="UP001209540">
    <property type="component" value="Unassembled WGS sequence"/>
</dbReference>
<keyword evidence="3" id="KW-1185">Reference proteome</keyword>